<dbReference type="GO" id="GO:0000398">
    <property type="term" value="P:mRNA splicing, via spliceosome"/>
    <property type="evidence" value="ECO:0007669"/>
    <property type="project" value="TreeGrafter"/>
</dbReference>
<protein>
    <recommendedName>
        <fullName evidence="5">RRM domain-containing protein</fullName>
    </recommendedName>
</protein>
<name>A0A484MRM7_9ASTE</name>
<dbReference type="InterPro" id="IPR012677">
    <property type="entry name" value="Nucleotide-bd_a/b_plait_sf"/>
</dbReference>
<dbReference type="Proteomes" id="UP000595140">
    <property type="component" value="Unassembled WGS sequence"/>
</dbReference>
<dbReference type="GO" id="GO:0030619">
    <property type="term" value="F:U1 snRNA binding"/>
    <property type="evidence" value="ECO:0007669"/>
    <property type="project" value="TreeGrafter"/>
</dbReference>
<feature type="domain" description="RRM" evidence="5">
    <location>
        <begin position="91"/>
        <end position="168"/>
    </location>
</feature>
<evidence type="ECO:0000256" key="1">
    <source>
        <dbReference type="ARBA" id="ARBA00004123"/>
    </source>
</evidence>
<gene>
    <name evidence="6" type="ORF">CCAM_LOCUS33339</name>
</gene>
<dbReference type="InterPro" id="IPR051183">
    <property type="entry name" value="U1_U11-U12_snRNP_70-35kDa"/>
</dbReference>
<dbReference type="InterPro" id="IPR000504">
    <property type="entry name" value="RRM_dom"/>
</dbReference>
<dbReference type="Gene3D" id="3.30.70.330">
    <property type="match status" value="1"/>
</dbReference>
<evidence type="ECO:0000256" key="3">
    <source>
        <dbReference type="PROSITE-ProRule" id="PRU00176"/>
    </source>
</evidence>
<dbReference type="GO" id="GO:0003729">
    <property type="term" value="F:mRNA binding"/>
    <property type="evidence" value="ECO:0007669"/>
    <property type="project" value="TreeGrafter"/>
</dbReference>
<keyword evidence="2" id="KW-0539">Nucleus</keyword>
<evidence type="ECO:0000259" key="5">
    <source>
        <dbReference type="PROSITE" id="PS50102"/>
    </source>
</evidence>
<organism evidence="6 7">
    <name type="scientific">Cuscuta campestris</name>
    <dbReference type="NCBI Taxonomy" id="132261"/>
    <lineage>
        <taxon>Eukaryota</taxon>
        <taxon>Viridiplantae</taxon>
        <taxon>Streptophyta</taxon>
        <taxon>Embryophyta</taxon>
        <taxon>Tracheophyta</taxon>
        <taxon>Spermatophyta</taxon>
        <taxon>Magnoliopsida</taxon>
        <taxon>eudicotyledons</taxon>
        <taxon>Gunneridae</taxon>
        <taxon>Pentapetalae</taxon>
        <taxon>asterids</taxon>
        <taxon>lamiids</taxon>
        <taxon>Solanales</taxon>
        <taxon>Convolvulaceae</taxon>
        <taxon>Cuscuteae</taxon>
        <taxon>Cuscuta</taxon>
        <taxon>Cuscuta subgen. Grammica</taxon>
        <taxon>Cuscuta sect. Cleistogrammica</taxon>
    </lineage>
</organism>
<dbReference type="PANTHER" id="PTHR13952:SF21">
    <property type="entry name" value="POLYNUCLEOTIDE ADENYLYLTRANSFERASE DOMAIN_RNA RECOGNITION MOTIF PROTEIN-RELATED"/>
    <property type="match status" value="1"/>
</dbReference>
<dbReference type="InterPro" id="IPR035979">
    <property type="entry name" value="RBD_domain_sf"/>
</dbReference>
<dbReference type="AlphaFoldDB" id="A0A484MRM7"/>
<dbReference type="SMART" id="SM00360">
    <property type="entry name" value="RRM"/>
    <property type="match status" value="1"/>
</dbReference>
<dbReference type="GO" id="GO:0005685">
    <property type="term" value="C:U1 snRNP"/>
    <property type="evidence" value="ECO:0007669"/>
    <property type="project" value="TreeGrafter"/>
</dbReference>
<dbReference type="PANTHER" id="PTHR13952">
    <property type="entry name" value="U1 SMALL NUCLEAR RIBONUCLEOPROTEIN 70 KD"/>
    <property type="match status" value="1"/>
</dbReference>
<keyword evidence="3" id="KW-0694">RNA-binding</keyword>
<evidence type="ECO:0000313" key="7">
    <source>
        <dbReference type="Proteomes" id="UP000595140"/>
    </source>
</evidence>
<evidence type="ECO:0000256" key="2">
    <source>
        <dbReference type="ARBA" id="ARBA00023242"/>
    </source>
</evidence>
<evidence type="ECO:0000256" key="4">
    <source>
        <dbReference type="SAM" id="MobiDB-lite"/>
    </source>
</evidence>
<dbReference type="Pfam" id="PF00076">
    <property type="entry name" value="RRM_1"/>
    <property type="match status" value="1"/>
</dbReference>
<proteinExistence type="predicted"/>
<dbReference type="OrthoDB" id="1031179at2759"/>
<dbReference type="PROSITE" id="PS50102">
    <property type="entry name" value="RRM"/>
    <property type="match status" value="1"/>
</dbReference>
<feature type="compositionally biased region" description="Basic and acidic residues" evidence="4">
    <location>
        <begin position="13"/>
        <end position="25"/>
    </location>
</feature>
<keyword evidence="7" id="KW-1185">Reference proteome</keyword>
<dbReference type="SUPFAM" id="SSF54928">
    <property type="entry name" value="RNA-binding domain, RBD"/>
    <property type="match status" value="1"/>
</dbReference>
<sequence>MKSADRTNLSGKRKLDPKYESETKWTLKKHKERSEEKETTQGFADNLLQEVKGRVELVETKSDANLILVKGTVQGLDETPHFVEGVDVRKKTLIVDNLSSQAGISDIIDFFEDVGKVVQVTRVVDHMGFDLGSGSVEFASANEAKKAQEKKNGDYLCGEKITLGLAKVTPYPHTPR</sequence>
<dbReference type="EMBL" id="OOIL02004392">
    <property type="protein sequence ID" value="VFQ91563.1"/>
    <property type="molecule type" value="Genomic_DNA"/>
</dbReference>
<dbReference type="GO" id="GO:0071004">
    <property type="term" value="C:U2-type prespliceosome"/>
    <property type="evidence" value="ECO:0007669"/>
    <property type="project" value="TreeGrafter"/>
</dbReference>
<reference evidence="6 7" key="1">
    <citation type="submission" date="2018-04" db="EMBL/GenBank/DDBJ databases">
        <authorList>
            <person name="Vogel A."/>
        </authorList>
    </citation>
    <scope>NUCLEOTIDE SEQUENCE [LARGE SCALE GENOMIC DNA]</scope>
</reference>
<feature type="region of interest" description="Disordered" evidence="4">
    <location>
        <begin position="1"/>
        <end position="41"/>
    </location>
</feature>
<accession>A0A484MRM7</accession>
<comment type="subcellular location">
    <subcellularLocation>
        <location evidence="1">Nucleus</location>
    </subcellularLocation>
</comment>
<dbReference type="GO" id="GO:0071011">
    <property type="term" value="C:precatalytic spliceosome"/>
    <property type="evidence" value="ECO:0007669"/>
    <property type="project" value="TreeGrafter"/>
</dbReference>
<evidence type="ECO:0000313" key="6">
    <source>
        <dbReference type="EMBL" id="VFQ91563.1"/>
    </source>
</evidence>
<feature type="compositionally biased region" description="Polar residues" evidence="4">
    <location>
        <begin position="1"/>
        <end position="10"/>
    </location>
</feature>